<name>A0A9P8K3N4_AURME</name>
<gene>
    <name evidence="2" type="ORF">KCU76_g2731</name>
    <name evidence="3" type="ORF">KCV03_g10156</name>
</gene>
<dbReference type="Proteomes" id="UP000779574">
    <property type="component" value="Unassembled WGS sequence"/>
</dbReference>
<evidence type="ECO:0000313" key="2">
    <source>
        <dbReference type="EMBL" id="KAG9697787.1"/>
    </source>
</evidence>
<feature type="non-terminal residue" evidence="3">
    <location>
        <position position="121"/>
    </location>
</feature>
<evidence type="ECO:0000313" key="4">
    <source>
        <dbReference type="Proteomes" id="UP000767238"/>
    </source>
</evidence>
<comment type="caution">
    <text evidence="3">The sequence shown here is derived from an EMBL/GenBank/DDBJ whole genome shotgun (WGS) entry which is preliminary data.</text>
</comment>
<evidence type="ECO:0000256" key="1">
    <source>
        <dbReference type="SAM" id="MobiDB-lite"/>
    </source>
</evidence>
<proteinExistence type="predicted"/>
<accession>A0A9P8K3N4</accession>
<sequence length="121" mass="13782">MTRKMSKYISNFFAKANQNFNLGERFKAPHNPGSRILPSKTNKNDADYQMRIDAGEMVGTRRNIVLQVNSQAKATPLKEWIRKNKTHGKLATAYFDTAAEDPQKEAARVAEELQRKAKENV</sequence>
<dbReference type="AlphaFoldDB" id="A0A9P8K3N4"/>
<dbReference type="Proteomes" id="UP000767238">
    <property type="component" value="Unassembled WGS sequence"/>
</dbReference>
<dbReference type="EMBL" id="JAHFXF010000068">
    <property type="protein sequence ID" value="KAG9697787.1"/>
    <property type="molecule type" value="Genomic_DNA"/>
</dbReference>
<feature type="region of interest" description="Disordered" evidence="1">
    <location>
        <begin position="101"/>
        <end position="121"/>
    </location>
</feature>
<reference evidence="3" key="2">
    <citation type="submission" date="2021-08" db="EMBL/GenBank/DDBJ databases">
        <authorList>
            <person name="Gostincar C."/>
            <person name="Sun X."/>
            <person name="Song Z."/>
            <person name="Gunde-Cimerman N."/>
        </authorList>
    </citation>
    <scope>NUCLEOTIDE SEQUENCE</scope>
    <source>
        <strain evidence="3">EXF-8016</strain>
        <strain evidence="2">EXF-9911</strain>
    </source>
</reference>
<evidence type="ECO:0000313" key="3">
    <source>
        <dbReference type="EMBL" id="KAH0210091.1"/>
    </source>
</evidence>
<reference evidence="3" key="1">
    <citation type="journal article" date="2021" name="J Fungi (Basel)">
        <title>Virulence traits and population genomics of the black yeast Aureobasidium melanogenum.</title>
        <authorList>
            <person name="Cernosa A."/>
            <person name="Sun X."/>
            <person name="Gostincar C."/>
            <person name="Fang C."/>
            <person name="Gunde-Cimerman N."/>
            <person name="Song Z."/>
        </authorList>
    </citation>
    <scope>NUCLEOTIDE SEQUENCE</scope>
    <source>
        <strain evidence="3">EXF-8016</strain>
        <strain evidence="2">EXF-9911</strain>
    </source>
</reference>
<organism evidence="3 4">
    <name type="scientific">Aureobasidium melanogenum</name>
    <name type="common">Aureobasidium pullulans var. melanogenum</name>
    <dbReference type="NCBI Taxonomy" id="46634"/>
    <lineage>
        <taxon>Eukaryota</taxon>
        <taxon>Fungi</taxon>
        <taxon>Dikarya</taxon>
        <taxon>Ascomycota</taxon>
        <taxon>Pezizomycotina</taxon>
        <taxon>Dothideomycetes</taxon>
        <taxon>Dothideomycetidae</taxon>
        <taxon>Dothideales</taxon>
        <taxon>Saccotheciaceae</taxon>
        <taxon>Aureobasidium</taxon>
    </lineage>
</organism>
<protein>
    <submittedName>
        <fullName evidence="3">Uncharacterized protein</fullName>
    </submittedName>
</protein>
<dbReference type="EMBL" id="JAHFYH010000184">
    <property type="protein sequence ID" value="KAH0210091.1"/>
    <property type="molecule type" value="Genomic_DNA"/>
</dbReference>